<dbReference type="PROSITE" id="PS51935">
    <property type="entry name" value="NLPC_P60"/>
    <property type="match status" value="1"/>
</dbReference>
<dbReference type="Pfam" id="PF00877">
    <property type="entry name" value="NLPC_P60"/>
    <property type="match status" value="1"/>
</dbReference>
<sequence length="421" mass="45135">MLRGMARLFCAAFAFVFILTVLVFPGDVHAQGTLLKMGSRGPAVEKLQRALIEHGFLSGKADGIFGPVTRAAVMAFQRAKGLAVDGIAGPQTLNALYGSGSFTGGNSSYEQPSRSATISRMLRLGDRGQDVAILQNRLNELKFNCGKADGIFGPATYAAVVAFQKKNGLVPDGIVGPKTLAALFDNGVSPGENPPSNLPDEQPSRGADISRTLRLGDRGEDVAILQRRLNELKFNCGKADGIFGPATYAAVKAFQKANGLVVDGIVGKNTLAKLYSSDVITGDKVADRGDTSRDSKADKVVAFAMGYIGKPYVYGASGPNSFDCSGFTTFVYKHFGISLKRTAWDQGNDSRFARLSRQQLSKGDLVFFDTSTSAHTRYHVGIYIGGGKFIHASSAAGNVRIDTLDSGYYQQRFKWGRRILN</sequence>
<dbReference type="RefSeq" id="WP_025746916.1">
    <property type="nucleotide sequence ID" value="NZ_FOXR01000002.1"/>
</dbReference>
<protein>
    <submittedName>
        <fullName evidence="7">Peptidoglycan-binding (PGRP) domain of peptidoglycan hydrolases-containing protein</fullName>
    </submittedName>
</protein>
<dbReference type="GO" id="GO:0006508">
    <property type="term" value="P:proteolysis"/>
    <property type="evidence" value="ECO:0007669"/>
    <property type="project" value="UniProtKB-KW"/>
</dbReference>
<accession>A0A1I5S949</accession>
<keyword evidence="2" id="KW-0645">Protease</keyword>
<dbReference type="Gene3D" id="3.90.1720.10">
    <property type="entry name" value="endopeptidase domain like (from Nostoc punctiforme)"/>
    <property type="match status" value="1"/>
</dbReference>
<dbReference type="InterPro" id="IPR000064">
    <property type="entry name" value="NLP_P60_dom"/>
</dbReference>
<evidence type="ECO:0000256" key="5">
    <source>
        <dbReference type="SAM" id="MobiDB-lite"/>
    </source>
</evidence>
<dbReference type="PANTHER" id="PTHR47053">
    <property type="entry name" value="MUREIN DD-ENDOPEPTIDASE MEPH-RELATED"/>
    <property type="match status" value="1"/>
</dbReference>
<dbReference type="AlphaFoldDB" id="A0A1I5S949"/>
<dbReference type="Proteomes" id="UP000198577">
    <property type="component" value="Unassembled WGS sequence"/>
</dbReference>
<evidence type="ECO:0000313" key="8">
    <source>
        <dbReference type="Proteomes" id="UP000198577"/>
    </source>
</evidence>
<dbReference type="Gene3D" id="1.10.101.10">
    <property type="entry name" value="PGBD-like superfamily/PGBD"/>
    <property type="match status" value="3"/>
</dbReference>
<dbReference type="InterPro" id="IPR036365">
    <property type="entry name" value="PGBD-like_sf"/>
</dbReference>
<evidence type="ECO:0000256" key="4">
    <source>
        <dbReference type="ARBA" id="ARBA00022807"/>
    </source>
</evidence>
<organism evidence="7 8">
    <name type="scientific">Caldicoprobacter faecalis</name>
    <dbReference type="NCBI Taxonomy" id="937334"/>
    <lineage>
        <taxon>Bacteria</taxon>
        <taxon>Bacillati</taxon>
        <taxon>Bacillota</taxon>
        <taxon>Clostridia</taxon>
        <taxon>Caldicoprobacterales</taxon>
        <taxon>Caldicoprobacteraceae</taxon>
        <taxon>Caldicoprobacter</taxon>
    </lineage>
</organism>
<reference evidence="7 8" key="1">
    <citation type="submission" date="2016-10" db="EMBL/GenBank/DDBJ databases">
        <authorList>
            <person name="de Groot N.N."/>
        </authorList>
    </citation>
    <scope>NUCLEOTIDE SEQUENCE [LARGE SCALE GENOMIC DNA]</scope>
    <source>
        <strain evidence="7 8">DSM 20678</strain>
    </source>
</reference>
<gene>
    <name evidence="7" type="ORF">SAMN05444406_10242</name>
</gene>
<dbReference type="InterPro" id="IPR038765">
    <property type="entry name" value="Papain-like_cys_pep_sf"/>
</dbReference>
<dbReference type="SUPFAM" id="SSF47090">
    <property type="entry name" value="PGBD-like"/>
    <property type="match status" value="3"/>
</dbReference>
<evidence type="ECO:0000256" key="2">
    <source>
        <dbReference type="ARBA" id="ARBA00022670"/>
    </source>
</evidence>
<feature type="region of interest" description="Disordered" evidence="5">
    <location>
        <begin position="186"/>
        <end position="207"/>
    </location>
</feature>
<evidence type="ECO:0000313" key="7">
    <source>
        <dbReference type="EMBL" id="SFP67240.1"/>
    </source>
</evidence>
<dbReference type="STRING" id="937334.SAMN05444406_10242"/>
<dbReference type="OrthoDB" id="1859318at2"/>
<name>A0A1I5S949_9FIRM</name>
<dbReference type="GO" id="GO:0008234">
    <property type="term" value="F:cysteine-type peptidase activity"/>
    <property type="evidence" value="ECO:0007669"/>
    <property type="project" value="UniProtKB-KW"/>
</dbReference>
<dbReference type="Pfam" id="PF01471">
    <property type="entry name" value="PG_binding_1"/>
    <property type="match status" value="3"/>
</dbReference>
<comment type="similarity">
    <text evidence="1">Belongs to the peptidase C40 family.</text>
</comment>
<dbReference type="InterPro" id="IPR002477">
    <property type="entry name" value="Peptidoglycan-bd-like"/>
</dbReference>
<evidence type="ECO:0000256" key="3">
    <source>
        <dbReference type="ARBA" id="ARBA00022801"/>
    </source>
</evidence>
<dbReference type="InterPro" id="IPR036366">
    <property type="entry name" value="PGBDSf"/>
</dbReference>
<dbReference type="InterPro" id="IPR051202">
    <property type="entry name" value="Peptidase_C40"/>
</dbReference>
<dbReference type="PANTHER" id="PTHR47053:SF1">
    <property type="entry name" value="MUREIN DD-ENDOPEPTIDASE MEPH-RELATED"/>
    <property type="match status" value="1"/>
</dbReference>
<keyword evidence="3 7" id="KW-0378">Hydrolase</keyword>
<evidence type="ECO:0000259" key="6">
    <source>
        <dbReference type="PROSITE" id="PS51935"/>
    </source>
</evidence>
<proteinExistence type="inferred from homology"/>
<dbReference type="SUPFAM" id="SSF54001">
    <property type="entry name" value="Cysteine proteinases"/>
    <property type="match status" value="1"/>
</dbReference>
<feature type="domain" description="NlpC/P60" evidence="6">
    <location>
        <begin position="294"/>
        <end position="420"/>
    </location>
</feature>
<evidence type="ECO:0000256" key="1">
    <source>
        <dbReference type="ARBA" id="ARBA00007074"/>
    </source>
</evidence>
<keyword evidence="4" id="KW-0788">Thiol protease</keyword>
<dbReference type="EMBL" id="FOXR01000002">
    <property type="protein sequence ID" value="SFP67240.1"/>
    <property type="molecule type" value="Genomic_DNA"/>
</dbReference>
<keyword evidence="8" id="KW-1185">Reference proteome</keyword>